<gene>
    <name evidence="3" type="ORF">DI626_10960</name>
</gene>
<feature type="compositionally biased region" description="Polar residues" evidence="1">
    <location>
        <begin position="34"/>
        <end position="47"/>
    </location>
</feature>
<dbReference type="EMBL" id="QFNK01000310">
    <property type="protein sequence ID" value="PZO81289.1"/>
    <property type="molecule type" value="Genomic_DNA"/>
</dbReference>
<organism evidence="3 4">
    <name type="scientific">Micavibrio aeruginosavorus</name>
    <dbReference type="NCBI Taxonomy" id="349221"/>
    <lineage>
        <taxon>Bacteria</taxon>
        <taxon>Pseudomonadati</taxon>
        <taxon>Bdellovibrionota</taxon>
        <taxon>Bdellovibrionia</taxon>
        <taxon>Bdellovibrionales</taxon>
        <taxon>Pseudobdellovibrionaceae</taxon>
        <taxon>Micavibrio</taxon>
    </lineage>
</organism>
<feature type="compositionally biased region" description="Basic and acidic residues" evidence="1">
    <location>
        <begin position="48"/>
        <end position="62"/>
    </location>
</feature>
<evidence type="ECO:0000256" key="2">
    <source>
        <dbReference type="SAM" id="SignalP"/>
    </source>
</evidence>
<dbReference type="AlphaFoldDB" id="A0A2W4ZMH2"/>
<feature type="compositionally biased region" description="Low complexity" evidence="1">
    <location>
        <begin position="64"/>
        <end position="77"/>
    </location>
</feature>
<feature type="chain" id="PRO_5015940576" description="Lipoprotein" evidence="2">
    <location>
        <begin position="20"/>
        <end position="92"/>
    </location>
</feature>
<sequence>MKKTFLSMLAVTAATLAIAACSMNSPTNKPPGTYKSTSESTDASGTTRKTDTTTHVYKDSSGNKKAVVTKDTTTDPKGLFNKQESTSTRKYE</sequence>
<feature type="region of interest" description="Disordered" evidence="1">
    <location>
        <begin position="22"/>
        <end position="92"/>
    </location>
</feature>
<dbReference type="Proteomes" id="UP000249557">
    <property type="component" value="Unassembled WGS sequence"/>
</dbReference>
<reference evidence="3 4" key="1">
    <citation type="submission" date="2017-08" db="EMBL/GenBank/DDBJ databases">
        <title>Infants hospitalized years apart are colonized by the same room-sourced microbial strains.</title>
        <authorList>
            <person name="Brooks B."/>
            <person name="Olm M.R."/>
            <person name="Firek B.A."/>
            <person name="Baker R."/>
            <person name="Thomas B.C."/>
            <person name="Morowitz M.J."/>
            <person name="Banfield J.F."/>
        </authorList>
    </citation>
    <scope>NUCLEOTIDE SEQUENCE [LARGE SCALE GENOMIC DNA]</scope>
    <source>
        <strain evidence="3">S2_018_000_R2_104</strain>
    </source>
</reference>
<evidence type="ECO:0000313" key="3">
    <source>
        <dbReference type="EMBL" id="PZO81289.1"/>
    </source>
</evidence>
<name>A0A2W4ZMH2_9BACT</name>
<comment type="caution">
    <text evidence="3">The sequence shown here is derived from an EMBL/GenBank/DDBJ whole genome shotgun (WGS) entry which is preliminary data.</text>
</comment>
<evidence type="ECO:0008006" key="5">
    <source>
        <dbReference type="Google" id="ProtNLM"/>
    </source>
</evidence>
<accession>A0A2W4ZMH2</accession>
<protein>
    <recommendedName>
        <fullName evidence="5">Lipoprotein</fullName>
    </recommendedName>
</protein>
<keyword evidence="2" id="KW-0732">Signal</keyword>
<dbReference type="PROSITE" id="PS51257">
    <property type="entry name" value="PROKAR_LIPOPROTEIN"/>
    <property type="match status" value="1"/>
</dbReference>
<evidence type="ECO:0000313" key="4">
    <source>
        <dbReference type="Proteomes" id="UP000249557"/>
    </source>
</evidence>
<proteinExistence type="predicted"/>
<feature type="signal peptide" evidence="2">
    <location>
        <begin position="1"/>
        <end position="19"/>
    </location>
</feature>
<evidence type="ECO:0000256" key="1">
    <source>
        <dbReference type="SAM" id="MobiDB-lite"/>
    </source>
</evidence>